<dbReference type="SUPFAM" id="SSF50129">
    <property type="entry name" value="GroES-like"/>
    <property type="match status" value="1"/>
</dbReference>
<proteinExistence type="inferred from homology"/>
<dbReference type="Gene3D" id="3.90.1300.10">
    <property type="entry name" value="Amidase signature (AS) domain"/>
    <property type="match status" value="1"/>
</dbReference>
<dbReference type="AlphaFoldDB" id="A0A8K0RWM6"/>
<evidence type="ECO:0000256" key="2">
    <source>
        <dbReference type="ARBA" id="ARBA00008072"/>
    </source>
</evidence>
<dbReference type="GO" id="GO:0018455">
    <property type="term" value="F:alcohol dehydrogenase [NAD(P)+] activity"/>
    <property type="evidence" value="ECO:0007669"/>
    <property type="project" value="UniProtKB-ARBA"/>
</dbReference>
<evidence type="ECO:0000313" key="12">
    <source>
        <dbReference type="Proteomes" id="UP000813427"/>
    </source>
</evidence>
<evidence type="ECO:0000256" key="6">
    <source>
        <dbReference type="ARBA" id="ARBA00022833"/>
    </source>
</evidence>
<dbReference type="EMBL" id="JAGPXF010000003">
    <property type="protein sequence ID" value="KAH7251362.1"/>
    <property type="molecule type" value="Genomic_DNA"/>
</dbReference>
<dbReference type="OrthoDB" id="6428749at2759"/>
<evidence type="ECO:0000256" key="9">
    <source>
        <dbReference type="RuleBase" id="RU361277"/>
    </source>
</evidence>
<dbReference type="InterPro" id="IPR013149">
    <property type="entry name" value="ADH-like_C"/>
</dbReference>
<comment type="similarity">
    <text evidence="2 9">Belongs to the zinc-containing alcohol dehydrogenase family.</text>
</comment>
<keyword evidence="4 9" id="KW-0479">Metal-binding</keyword>
<gene>
    <name evidence="11" type="ORF">BKA59DRAFT_435220</name>
</gene>
<dbReference type="FunFam" id="3.40.50.720:FF:000039">
    <property type="entry name" value="Alcohol dehydrogenase AdhP"/>
    <property type="match status" value="1"/>
</dbReference>
<keyword evidence="6 9" id="KW-0862">Zinc</keyword>
<evidence type="ECO:0000313" key="11">
    <source>
        <dbReference type="EMBL" id="KAH7251362.1"/>
    </source>
</evidence>
<keyword evidence="8" id="KW-0520">NAD</keyword>
<comment type="similarity">
    <text evidence="3">Belongs to the amidase family.</text>
</comment>
<comment type="cofactor">
    <cofactor evidence="1 9">
        <name>Zn(2+)</name>
        <dbReference type="ChEBI" id="CHEBI:29105"/>
    </cofactor>
</comment>
<keyword evidence="5" id="KW-0378">Hydrolase</keyword>
<dbReference type="InterPro" id="IPR002328">
    <property type="entry name" value="ADH_Zn_CS"/>
</dbReference>
<keyword evidence="7" id="KW-0560">Oxidoreductase</keyword>
<accession>A0A8K0RWM6</accession>
<dbReference type="InterPro" id="IPR023631">
    <property type="entry name" value="Amidase_dom"/>
</dbReference>
<evidence type="ECO:0000256" key="5">
    <source>
        <dbReference type="ARBA" id="ARBA00022801"/>
    </source>
</evidence>
<reference evidence="11" key="1">
    <citation type="journal article" date="2021" name="Nat. Commun.">
        <title>Genetic determinants of endophytism in the Arabidopsis root mycobiome.</title>
        <authorList>
            <person name="Mesny F."/>
            <person name="Miyauchi S."/>
            <person name="Thiergart T."/>
            <person name="Pickel B."/>
            <person name="Atanasova L."/>
            <person name="Karlsson M."/>
            <person name="Huettel B."/>
            <person name="Barry K.W."/>
            <person name="Haridas S."/>
            <person name="Chen C."/>
            <person name="Bauer D."/>
            <person name="Andreopoulos W."/>
            <person name="Pangilinan J."/>
            <person name="LaButti K."/>
            <person name="Riley R."/>
            <person name="Lipzen A."/>
            <person name="Clum A."/>
            <person name="Drula E."/>
            <person name="Henrissat B."/>
            <person name="Kohler A."/>
            <person name="Grigoriev I.V."/>
            <person name="Martin F.M."/>
            <person name="Hacquard S."/>
        </authorList>
    </citation>
    <scope>NUCLEOTIDE SEQUENCE</scope>
    <source>
        <strain evidence="11">MPI-SDFR-AT-0068</strain>
    </source>
</reference>
<dbReference type="Gene3D" id="3.90.180.10">
    <property type="entry name" value="Medium-chain alcohol dehydrogenases, catalytic domain"/>
    <property type="match status" value="1"/>
</dbReference>
<protein>
    <submittedName>
        <fullName evidence="11">Amidase signature domain-containing protein</fullName>
    </submittedName>
</protein>
<organism evidence="11 12">
    <name type="scientific">Fusarium tricinctum</name>
    <dbReference type="NCBI Taxonomy" id="61284"/>
    <lineage>
        <taxon>Eukaryota</taxon>
        <taxon>Fungi</taxon>
        <taxon>Dikarya</taxon>
        <taxon>Ascomycota</taxon>
        <taxon>Pezizomycotina</taxon>
        <taxon>Sordariomycetes</taxon>
        <taxon>Hypocreomycetidae</taxon>
        <taxon>Hypocreales</taxon>
        <taxon>Nectriaceae</taxon>
        <taxon>Fusarium</taxon>
        <taxon>Fusarium tricinctum species complex</taxon>
    </lineage>
</organism>
<dbReference type="Pfam" id="PF01425">
    <property type="entry name" value="Amidase"/>
    <property type="match status" value="1"/>
</dbReference>
<dbReference type="InterPro" id="IPR036928">
    <property type="entry name" value="AS_sf"/>
</dbReference>
<dbReference type="SMART" id="SM00829">
    <property type="entry name" value="PKS_ER"/>
    <property type="match status" value="1"/>
</dbReference>
<evidence type="ECO:0000256" key="3">
    <source>
        <dbReference type="ARBA" id="ARBA00009199"/>
    </source>
</evidence>
<sequence>MTSSLPKTYKALFFDNKGAELSIRDVELKEPGPGYVLVKVVACGVCHSDRFVQQGNFGDVFPRVPGHEAVGDIVAIGEGVTRFKMGERVGGGWHGVGHDGSCRSCQQGMFQICDNEQVNGVSMDGGYAEYVLLRAEAAVRVPADANPAEVAPFLCAGVTVFNAIRNAGVLQGGVVAVQGLGGLGHLALQYASKMGYTVAAMSHGADKQDFAKQLGAHHYIDTSAEDAAEALQKLGGANMIVATAPNGKAVSPLVAGLAPQGKLLVLAPLGPVEFDTKIMVIKGLSVNGWNSGHQQDSEDAIAFAHQHGVKCMIETFPFMTDYKQAFDKMADGKVRFRSNVVGDDCKAEKSSAGCCSRASRFLVPKHADIASLTDKLSTGTNCLSEPLFQPAFERARYLDNFFHTHKRLIGPLHGIPISMKDQFHIKGVDTTLGYVGRSFKPADDTAVMVTILEKLGAVIVVKTAIPQSIMYGETESPLWGLTTYPGRPELSPGGSSGGEAALMVMSGSLGGWATDIGGSIRVPSHLCGLFGLKPTSGRFSYAGAANSHEGQTHVPSSIGPISPLLSNLVTMTKECLLAEPWTLDPNVIPIPWRQEIYDHVQQRPLTIGVILDDGVVRPHPEVQIAVQRAVALFEQAGHKVVPWSTEEHMRCIEIQDQFYRADGGEDINREVVVAGEPLIAHVEALVKSSKAISVYEYWQLNRRKTAAQEAYNRKWKTDDKTCVDIIISPVSPHTAVPHCSSRWTGYSKIWNFMDYTAMSFPFAKFGPPKSGDSSKIYITVTEDERQSYLDQTPRNAIDEWIHGLYDPQAMRGLDIGIQIIGRRFEEEKVLGVAALLERLLSDASK</sequence>
<keyword evidence="12" id="KW-1185">Reference proteome</keyword>
<dbReference type="InterPro" id="IPR011032">
    <property type="entry name" value="GroES-like_sf"/>
</dbReference>
<evidence type="ECO:0000259" key="10">
    <source>
        <dbReference type="SMART" id="SM00829"/>
    </source>
</evidence>
<dbReference type="Pfam" id="PF08240">
    <property type="entry name" value="ADH_N"/>
    <property type="match status" value="1"/>
</dbReference>
<dbReference type="PANTHER" id="PTHR46072">
    <property type="entry name" value="AMIDASE-RELATED-RELATED"/>
    <property type="match status" value="1"/>
</dbReference>
<dbReference type="PROSITE" id="PS00059">
    <property type="entry name" value="ADH_ZINC"/>
    <property type="match status" value="1"/>
</dbReference>
<evidence type="ECO:0000256" key="1">
    <source>
        <dbReference type="ARBA" id="ARBA00001947"/>
    </source>
</evidence>
<evidence type="ECO:0000256" key="4">
    <source>
        <dbReference type="ARBA" id="ARBA00022723"/>
    </source>
</evidence>
<evidence type="ECO:0000256" key="7">
    <source>
        <dbReference type="ARBA" id="ARBA00023002"/>
    </source>
</evidence>
<dbReference type="GO" id="GO:0008270">
    <property type="term" value="F:zinc ion binding"/>
    <property type="evidence" value="ECO:0007669"/>
    <property type="project" value="InterPro"/>
</dbReference>
<name>A0A8K0RWM6_9HYPO</name>
<dbReference type="InterPro" id="IPR013154">
    <property type="entry name" value="ADH-like_N"/>
</dbReference>
<dbReference type="Pfam" id="PF00107">
    <property type="entry name" value="ADH_zinc_N"/>
    <property type="match status" value="1"/>
</dbReference>
<evidence type="ECO:0000256" key="8">
    <source>
        <dbReference type="ARBA" id="ARBA00023027"/>
    </source>
</evidence>
<comment type="caution">
    <text evidence="11">The sequence shown here is derived from an EMBL/GenBank/DDBJ whole genome shotgun (WGS) entry which is preliminary data.</text>
</comment>
<dbReference type="PANTHER" id="PTHR46072:SF2">
    <property type="entry name" value="AMIDASE (EUROFUNG)"/>
    <property type="match status" value="1"/>
</dbReference>
<dbReference type="GO" id="GO:0016787">
    <property type="term" value="F:hydrolase activity"/>
    <property type="evidence" value="ECO:0007669"/>
    <property type="project" value="UniProtKB-KW"/>
</dbReference>
<feature type="domain" description="Enoyl reductase (ER)" evidence="10">
    <location>
        <begin position="18"/>
        <end position="334"/>
    </location>
</feature>
<dbReference type="Gene3D" id="3.40.50.720">
    <property type="entry name" value="NAD(P)-binding Rossmann-like Domain"/>
    <property type="match status" value="1"/>
</dbReference>
<dbReference type="InterPro" id="IPR036291">
    <property type="entry name" value="NAD(P)-bd_dom_sf"/>
</dbReference>
<dbReference type="Proteomes" id="UP000813427">
    <property type="component" value="Unassembled WGS sequence"/>
</dbReference>
<dbReference type="InterPro" id="IPR020843">
    <property type="entry name" value="ER"/>
</dbReference>
<dbReference type="SUPFAM" id="SSF51735">
    <property type="entry name" value="NAD(P)-binding Rossmann-fold domains"/>
    <property type="match status" value="1"/>
</dbReference>
<dbReference type="SUPFAM" id="SSF75304">
    <property type="entry name" value="Amidase signature (AS) enzymes"/>
    <property type="match status" value="1"/>
</dbReference>